<proteinExistence type="predicted"/>
<keyword evidence="2" id="KW-0238">DNA-binding</keyword>
<feature type="transmembrane region" description="Helical" evidence="5">
    <location>
        <begin position="349"/>
        <end position="377"/>
    </location>
</feature>
<evidence type="ECO:0000256" key="2">
    <source>
        <dbReference type="ARBA" id="ARBA00023125"/>
    </source>
</evidence>
<feature type="compositionally biased region" description="Polar residues" evidence="4">
    <location>
        <begin position="448"/>
        <end position="457"/>
    </location>
</feature>
<feature type="transmembrane region" description="Helical" evidence="5">
    <location>
        <begin position="383"/>
        <end position="401"/>
    </location>
</feature>
<protein>
    <recommendedName>
        <fullName evidence="6">HTH luxR-type domain-containing protein</fullName>
    </recommendedName>
</protein>
<keyword evidence="3" id="KW-0804">Transcription</keyword>
<organism evidence="7 8">
    <name type="scientific">Slackia isoflavoniconvertens</name>
    <dbReference type="NCBI Taxonomy" id="572010"/>
    <lineage>
        <taxon>Bacteria</taxon>
        <taxon>Bacillati</taxon>
        <taxon>Actinomycetota</taxon>
        <taxon>Coriobacteriia</taxon>
        <taxon>Eggerthellales</taxon>
        <taxon>Eggerthellaceae</taxon>
        <taxon>Slackia</taxon>
    </lineage>
</organism>
<dbReference type="GO" id="GO:0006355">
    <property type="term" value="P:regulation of DNA-templated transcription"/>
    <property type="evidence" value="ECO:0007669"/>
    <property type="project" value="InterPro"/>
</dbReference>
<feature type="transmembrane region" description="Helical" evidence="5">
    <location>
        <begin position="58"/>
        <end position="78"/>
    </location>
</feature>
<dbReference type="InterPro" id="IPR000792">
    <property type="entry name" value="Tscrpt_reg_LuxR_C"/>
</dbReference>
<dbReference type="SUPFAM" id="SSF46894">
    <property type="entry name" value="C-terminal effector domain of the bipartite response regulators"/>
    <property type="match status" value="1"/>
</dbReference>
<name>A0A369LHS0_9ACTN</name>
<dbReference type="Proteomes" id="UP000253975">
    <property type="component" value="Unassembled WGS sequence"/>
</dbReference>
<evidence type="ECO:0000313" key="7">
    <source>
        <dbReference type="EMBL" id="RDB58207.1"/>
    </source>
</evidence>
<feature type="domain" description="HTH luxR-type" evidence="6">
    <location>
        <begin position="475"/>
        <end position="540"/>
    </location>
</feature>
<sequence>MRFSNRSRRGIQMDNASQKQANSTTIKSTISCALQVSWIPVVCYAQHVEWSGLPIERALPLACYFAAVLFAAACVMHFMKETLKSDSGHVLDIGAIATYAFGIALLLAAGQSEGNAPISCIAFALIGCSSGIGVLQLERCLMCLEPKQTTFATLATVFVACAAILVLPIFSEPITLIASLVFVAASCLARPRLERPKIDPSTIDSKLLRAKIDSFNKRTATAMFLLGAASTVPISLFVSSNTSFIGDSIQVATMVNAWAPLAFVLFAGIVVIGWLPNREPNPFGSLRALFAIALFSFFPISPGSEFNMWFVLIFSMVWVVSLAGVTLLVSCEIDQKYAECGQSALGRNVSFLCIGVLVGLAVIMFVKCFVPQFAGIVGRNSDGTMLICSMSMACVMLLFLATNTLITKNMLHEVALFGRGKLAFHVPEEAIHEEKQAKPSPEPVVGTTAPNNQSAGLQTDAGKSRHDHSFVSKCKNIALECGLTPRELEVLIILAQGNTLARVQEELVISEGTAITHRRNIYRKLDVHSKQELIDFVAGS</sequence>
<evidence type="ECO:0000256" key="5">
    <source>
        <dbReference type="SAM" id="Phobius"/>
    </source>
</evidence>
<keyword evidence="1" id="KW-0805">Transcription regulation</keyword>
<evidence type="ECO:0000256" key="4">
    <source>
        <dbReference type="SAM" id="MobiDB-lite"/>
    </source>
</evidence>
<dbReference type="InterPro" id="IPR036388">
    <property type="entry name" value="WH-like_DNA-bd_sf"/>
</dbReference>
<dbReference type="EMBL" id="PPTO01000009">
    <property type="protein sequence ID" value="RDB58207.1"/>
    <property type="molecule type" value="Genomic_DNA"/>
</dbReference>
<evidence type="ECO:0000256" key="1">
    <source>
        <dbReference type="ARBA" id="ARBA00023015"/>
    </source>
</evidence>
<dbReference type="Pfam" id="PF00196">
    <property type="entry name" value="GerE"/>
    <property type="match status" value="1"/>
</dbReference>
<dbReference type="PRINTS" id="PR00038">
    <property type="entry name" value="HTHLUXR"/>
</dbReference>
<evidence type="ECO:0000313" key="8">
    <source>
        <dbReference type="Proteomes" id="UP000253975"/>
    </source>
</evidence>
<comment type="caution">
    <text evidence="7">The sequence shown here is derived from an EMBL/GenBank/DDBJ whole genome shotgun (WGS) entry which is preliminary data.</text>
</comment>
<gene>
    <name evidence="7" type="ORF">C1881_06485</name>
</gene>
<reference evidence="7 8" key="1">
    <citation type="journal article" date="2018" name="Elife">
        <title>Discovery and characterization of a prevalent human gut bacterial enzyme sufficient for the inactivation of a family of plant toxins.</title>
        <authorList>
            <person name="Koppel N."/>
            <person name="Bisanz J.E."/>
            <person name="Pandelia M.E."/>
            <person name="Turnbaugh P.J."/>
            <person name="Balskus E.P."/>
        </authorList>
    </citation>
    <scope>NUCLEOTIDE SEQUENCE [LARGE SCALE GENOMIC DNA]</scope>
    <source>
        <strain evidence="7 8">OB21 GAM31</strain>
    </source>
</reference>
<dbReference type="SMART" id="SM00421">
    <property type="entry name" value="HTH_LUXR"/>
    <property type="match status" value="1"/>
</dbReference>
<accession>A0A369LHS0</accession>
<dbReference type="PROSITE" id="PS50043">
    <property type="entry name" value="HTH_LUXR_2"/>
    <property type="match status" value="1"/>
</dbReference>
<feature type="transmembrane region" description="Helical" evidence="5">
    <location>
        <begin position="258"/>
        <end position="276"/>
    </location>
</feature>
<dbReference type="PANTHER" id="PTHR44688">
    <property type="entry name" value="DNA-BINDING TRANSCRIPTIONAL ACTIVATOR DEVR_DOSR"/>
    <property type="match status" value="1"/>
</dbReference>
<keyword evidence="5" id="KW-0812">Transmembrane</keyword>
<dbReference type="CDD" id="cd06170">
    <property type="entry name" value="LuxR_C_like"/>
    <property type="match status" value="1"/>
</dbReference>
<feature type="region of interest" description="Disordered" evidence="4">
    <location>
        <begin position="432"/>
        <end position="464"/>
    </location>
</feature>
<dbReference type="GO" id="GO:0003677">
    <property type="term" value="F:DNA binding"/>
    <property type="evidence" value="ECO:0007669"/>
    <property type="project" value="UniProtKB-KW"/>
</dbReference>
<dbReference type="Gene3D" id="1.10.10.10">
    <property type="entry name" value="Winged helix-like DNA-binding domain superfamily/Winged helix DNA-binding domain"/>
    <property type="match status" value="1"/>
</dbReference>
<keyword evidence="5" id="KW-0472">Membrane</keyword>
<feature type="transmembrane region" description="Helical" evidence="5">
    <location>
        <begin position="149"/>
        <end position="170"/>
    </location>
</feature>
<feature type="transmembrane region" description="Helical" evidence="5">
    <location>
        <begin position="116"/>
        <end position="137"/>
    </location>
</feature>
<feature type="transmembrane region" description="Helical" evidence="5">
    <location>
        <begin position="90"/>
        <end position="110"/>
    </location>
</feature>
<evidence type="ECO:0000256" key="3">
    <source>
        <dbReference type="ARBA" id="ARBA00023163"/>
    </source>
</evidence>
<keyword evidence="5" id="KW-1133">Transmembrane helix</keyword>
<feature type="transmembrane region" description="Helical" evidence="5">
    <location>
        <begin position="283"/>
        <end position="300"/>
    </location>
</feature>
<dbReference type="PANTHER" id="PTHR44688:SF16">
    <property type="entry name" value="DNA-BINDING TRANSCRIPTIONAL ACTIVATOR DEVR_DOSR"/>
    <property type="match status" value="1"/>
</dbReference>
<feature type="transmembrane region" description="Helical" evidence="5">
    <location>
        <begin position="219"/>
        <end position="238"/>
    </location>
</feature>
<dbReference type="AlphaFoldDB" id="A0A369LHS0"/>
<dbReference type="InterPro" id="IPR016032">
    <property type="entry name" value="Sig_transdc_resp-reg_C-effctor"/>
</dbReference>
<evidence type="ECO:0000259" key="6">
    <source>
        <dbReference type="PROSITE" id="PS50043"/>
    </source>
</evidence>
<feature type="transmembrane region" description="Helical" evidence="5">
    <location>
        <begin position="306"/>
        <end position="329"/>
    </location>
</feature>